<keyword evidence="2" id="KW-1185">Reference proteome</keyword>
<organism evidence="1 2">
    <name type="scientific">Roseiconus lacunae</name>
    <dbReference type="NCBI Taxonomy" id="2605694"/>
    <lineage>
        <taxon>Bacteria</taxon>
        <taxon>Pseudomonadati</taxon>
        <taxon>Planctomycetota</taxon>
        <taxon>Planctomycetia</taxon>
        <taxon>Pirellulales</taxon>
        <taxon>Pirellulaceae</taxon>
        <taxon>Roseiconus</taxon>
    </lineage>
</organism>
<dbReference type="EMBL" id="JASZZN010000254">
    <property type="protein sequence ID" value="MDM4019617.1"/>
    <property type="molecule type" value="Genomic_DNA"/>
</dbReference>
<evidence type="ECO:0000313" key="1">
    <source>
        <dbReference type="EMBL" id="MDM4019617.1"/>
    </source>
</evidence>
<proteinExistence type="predicted"/>
<dbReference type="Proteomes" id="UP001239462">
    <property type="component" value="Unassembled WGS sequence"/>
</dbReference>
<reference evidence="1 2" key="1">
    <citation type="submission" date="2023-06" db="EMBL/GenBank/DDBJ databases">
        <title>Roseiconus lacunae JC819 isolated from Gulf of Mannar region, Tamil Nadu.</title>
        <authorList>
            <person name="Pk S."/>
            <person name="Ch S."/>
            <person name="Ch V.R."/>
        </authorList>
    </citation>
    <scope>NUCLEOTIDE SEQUENCE [LARGE SCALE GENOMIC DNA]</scope>
    <source>
        <strain evidence="1 2">JC819</strain>
    </source>
</reference>
<dbReference type="RefSeq" id="WP_289167735.1">
    <property type="nucleotide sequence ID" value="NZ_JASZZN010000254.1"/>
</dbReference>
<protein>
    <submittedName>
        <fullName evidence="1">Uncharacterized protein</fullName>
    </submittedName>
</protein>
<sequence length="64" mass="6953">MGVSDHEPTLEIVGCWKSLPNRGIKCDQQETEVASRIDGPTAVTISGLCIESNLKIEEPTNVNK</sequence>
<evidence type="ECO:0000313" key="2">
    <source>
        <dbReference type="Proteomes" id="UP001239462"/>
    </source>
</evidence>
<gene>
    <name evidence="1" type="ORF">QTN89_29455</name>
</gene>
<accession>A0ABT7PSY2</accession>
<feature type="non-terminal residue" evidence="1">
    <location>
        <position position="64"/>
    </location>
</feature>
<comment type="caution">
    <text evidence="1">The sequence shown here is derived from an EMBL/GenBank/DDBJ whole genome shotgun (WGS) entry which is preliminary data.</text>
</comment>
<name>A0ABT7PSY2_9BACT</name>